<protein>
    <submittedName>
        <fullName evidence="1">Uncharacterized protein</fullName>
    </submittedName>
</protein>
<dbReference type="EMBL" id="JAUSSU010000002">
    <property type="protein sequence ID" value="MDQ0111449.1"/>
    <property type="molecule type" value="Genomic_DNA"/>
</dbReference>
<organism evidence="1 2">
    <name type="scientific">Paenibacillus harenae</name>
    <dbReference type="NCBI Taxonomy" id="306543"/>
    <lineage>
        <taxon>Bacteria</taxon>
        <taxon>Bacillati</taxon>
        <taxon>Bacillota</taxon>
        <taxon>Bacilli</taxon>
        <taxon>Bacillales</taxon>
        <taxon>Paenibacillaceae</taxon>
        <taxon>Paenibacillus</taxon>
    </lineage>
</organism>
<dbReference type="RefSeq" id="WP_307201446.1">
    <property type="nucleotide sequence ID" value="NZ_JAUSST010000001.1"/>
</dbReference>
<name>A0ABT9TZ26_PAEHA</name>
<gene>
    <name evidence="1" type="ORF">J2T15_000882</name>
</gene>
<evidence type="ECO:0000313" key="1">
    <source>
        <dbReference type="EMBL" id="MDQ0111449.1"/>
    </source>
</evidence>
<evidence type="ECO:0000313" key="2">
    <source>
        <dbReference type="Proteomes" id="UP001229346"/>
    </source>
</evidence>
<keyword evidence="2" id="KW-1185">Reference proteome</keyword>
<sequence length="55" mass="6360">MDQKIADIIRKAKAQGIIKDPQWLDKPDEPVPLWVVLEALLELIEKLDPPNRPFD</sequence>
<reference evidence="1 2" key="1">
    <citation type="submission" date="2023-07" db="EMBL/GenBank/DDBJ databases">
        <title>Sorghum-associated microbial communities from plants grown in Nebraska, USA.</title>
        <authorList>
            <person name="Schachtman D."/>
        </authorList>
    </citation>
    <scope>NUCLEOTIDE SEQUENCE [LARGE SCALE GENOMIC DNA]</scope>
    <source>
        <strain evidence="1 2">CC482</strain>
    </source>
</reference>
<proteinExistence type="predicted"/>
<dbReference type="Proteomes" id="UP001229346">
    <property type="component" value="Unassembled WGS sequence"/>
</dbReference>
<accession>A0ABT9TZ26</accession>
<comment type="caution">
    <text evidence="1">The sequence shown here is derived from an EMBL/GenBank/DDBJ whole genome shotgun (WGS) entry which is preliminary data.</text>
</comment>